<protein>
    <submittedName>
        <fullName evidence="2">AAA family ATPase</fullName>
    </submittedName>
</protein>
<sequence length="1249" mass="136951">MFYSYSGGVGRSGTVANLAMILANVGKRVLVVDLDLESPSQYRYLRAFLPQDAADAPDAPDVATLAAPLRLECVFRRPSGRVDLAGPLVDHVPDPSAYRVRREDLLGRGYDYVLIDAQAGAAGFADEANLDLPDVLVVCYNLFGQSIGGAVQQARAVQNRGGGPLRILPVPMKVDLKTGGLAERQRMYARRSFGWLLTDRDSQAQTAYWGNVEIPYVSDYSFDESLVGLDAPSEQRDALLNAYLRLTEELTAERLASPAAAADFPEPTRQRYRASRPPWMERDQDISVFYCPADRVWAEWIAAVLSGSGLSAKTRRVPGEGAPDPAGGESRLLVLSPAAMESPEFAQFVDFHAAQSSQRAAAVVCVEIGDAPLPERHKNLPRFRLDSTDGEGARTQLLAYFWSNAVPAAPSAQNAAPRYPRHRSPAESWNLPVRHPGFVGRDELIERIRDQLTGDPGQGLACAIVGPAGIGKSLVAIEYAYRFASQYDLVWIIPGDSAQSVQRGLAELAGPVGAPRGGNAPATVLEHLGRRFDERWLLIYDGVDDPASVENALPPPGRGHVLLTTRRSDLLGVVPIGVEALARQETLALICSLVAHIDSGDAAALAQCLDDQPLTVELAATWVRQVARDVRLTGLTDLDATREAVAEFTEQLADRMRPRADGAGGRDLLTHLVTLLLEQLPHDDWGAAALRLLETLACLSPVGAARRLVQSAAFVADLHEVEPGLSDPITLHNVLLKLVDYGFLPPDQAVRDEVRVHRRIMDVIRESMPPARRAARSRAVIEILAAFAPLGVDETTTRSAALYELLQPHVEYLDPEQATTTRARRWLADQVRYLWQTDESSAWNAALRLGERLQQAWRGAPDQAAAEPVSLTLDVQLANIHRSRGEFQLAHDLDVRVLARQRLLHGIKHIRTLLTARSYAADLRQLGQFEDALLEENSTWLAFREVLGDDHALTGVALNNLIVSHLLMGEAQQALDLSYELLEDSRTLAPVRPDLAARAMDHIGVCLRELGAYTEARDRLLDARDEWALLEGEKTRNAPSIVVLQAAANLAATMRRIDEVEPGLSSQTYASALEHYGRRHFATLICELGLAAQYHHDGKHGEAVESARECLDGFRAVFTDNHPYIGVCAVNLGRYAGYAQQWDVADAQGRYGLECLEERLGREHPWTAMAALAHAETLATLRRPADALALGRPALTALKATLATSHPVVQYAEQSLARIERLADRYPDTPRHAADTCRHHLEIDLPIFM</sequence>
<dbReference type="Proteomes" id="UP000677913">
    <property type="component" value="Unassembled WGS sequence"/>
</dbReference>
<dbReference type="PANTHER" id="PTHR46082">
    <property type="entry name" value="ATP/GTP-BINDING PROTEIN-RELATED"/>
    <property type="match status" value="1"/>
</dbReference>
<keyword evidence="3" id="KW-1185">Reference proteome</keyword>
<reference evidence="2" key="1">
    <citation type="submission" date="2021-04" db="EMBL/GenBank/DDBJ databases">
        <title>Genome based classification of Actinospica acidithermotolerans sp. nov., an actinobacterium isolated from an Indonesian hot spring.</title>
        <authorList>
            <person name="Kusuma A.B."/>
            <person name="Putra K.E."/>
            <person name="Nafisah S."/>
            <person name="Loh J."/>
            <person name="Nouioui I."/>
            <person name="Goodfellow M."/>
        </authorList>
    </citation>
    <scope>NUCLEOTIDE SEQUENCE</scope>
    <source>
        <strain evidence="2">DSM 45618</strain>
    </source>
</reference>
<dbReference type="PANTHER" id="PTHR46082:SF6">
    <property type="entry name" value="AAA+ ATPASE DOMAIN-CONTAINING PROTEIN-RELATED"/>
    <property type="match status" value="1"/>
</dbReference>
<dbReference type="SUPFAM" id="SSF48452">
    <property type="entry name" value="TPR-like"/>
    <property type="match status" value="2"/>
</dbReference>
<dbReference type="InterPro" id="IPR002586">
    <property type="entry name" value="CobQ/CobB/MinD/ParA_Nub-bd_dom"/>
</dbReference>
<name>A0A8J8B976_9ACTN</name>
<dbReference type="AlphaFoldDB" id="A0A8J8B976"/>
<dbReference type="InterPro" id="IPR011990">
    <property type="entry name" value="TPR-like_helical_dom_sf"/>
</dbReference>
<evidence type="ECO:0000313" key="2">
    <source>
        <dbReference type="EMBL" id="MBS2961537.1"/>
    </source>
</evidence>
<dbReference type="SUPFAM" id="SSF52540">
    <property type="entry name" value="P-loop containing nucleoside triphosphate hydrolases"/>
    <property type="match status" value="2"/>
</dbReference>
<proteinExistence type="predicted"/>
<dbReference type="InterPro" id="IPR027417">
    <property type="entry name" value="P-loop_NTPase"/>
</dbReference>
<comment type="caution">
    <text evidence="2">The sequence shown here is derived from an EMBL/GenBank/DDBJ whole genome shotgun (WGS) entry which is preliminary data.</text>
</comment>
<dbReference type="Gene3D" id="3.40.50.300">
    <property type="entry name" value="P-loop containing nucleotide triphosphate hydrolases"/>
    <property type="match status" value="2"/>
</dbReference>
<evidence type="ECO:0000259" key="1">
    <source>
        <dbReference type="Pfam" id="PF01656"/>
    </source>
</evidence>
<gene>
    <name evidence="2" type="ORF">KGA66_00665</name>
</gene>
<evidence type="ECO:0000313" key="3">
    <source>
        <dbReference type="Proteomes" id="UP000677913"/>
    </source>
</evidence>
<accession>A0A8J8B976</accession>
<feature type="domain" description="CobQ/CobB/MinD/ParA nucleotide binding" evidence="1">
    <location>
        <begin position="3"/>
        <end position="41"/>
    </location>
</feature>
<dbReference type="InterPro" id="IPR053137">
    <property type="entry name" value="NLR-like"/>
</dbReference>
<dbReference type="Gene3D" id="1.25.40.10">
    <property type="entry name" value="Tetratricopeptide repeat domain"/>
    <property type="match status" value="2"/>
</dbReference>
<dbReference type="EMBL" id="JAGSXH010000001">
    <property type="protein sequence ID" value="MBS2961537.1"/>
    <property type="molecule type" value="Genomic_DNA"/>
</dbReference>
<dbReference type="Pfam" id="PF01656">
    <property type="entry name" value="CbiA"/>
    <property type="match status" value="1"/>
</dbReference>
<dbReference type="NCBIfam" id="NF040586">
    <property type="entry name" value="FxSxx_TPR"/>
    <property type="match status" value="1"/>
</dbReference>
<organism evidence="2 3">
    <name type="scientific">Actinocrinis puniceicyclus</name>
    <dbReference type="NCBI Taxonomy" id="977794"/>
    <lineage>
        <taxon>Bacteria</taxon>
        <taxon>Bacillati</taxon>
        <taxon>Actinomycetota</taxon>
        <taxon>Actinomycetes</taxon>
        <taxon>Catenulisporales</taxon>
        <taxon>Actinospicaceae</taxon>
        <taxon>Actinocrinis</taxon>
    </lineage>
</organism>